<evidence type="ECO:0000313" key="3">
    <source>
        <dbReference type="EMBL" id="MPL66517.1"/>
    </source>
</evidence>
<dbReference type="CDD" id="cd01275">
    <property type="entry name" value="FHIT"/>
    <property type="match status" value="1"/>
</dbReference>
<evidence type="ECO:0000259" key="2">
    <source>
        <dbReference type="PROSITE" id="PS51084"/>
    </source>
</evidence>
<reference evidence="3" key="1">
    <citation type="submission" date="2019-08" db="EMBL/GenBank/DDBJ databases">
        <authorList>
            <person name="Kucharzyk K."/>
            <person name="Murdoch R.W."/>
            <person name="Higgins S."/>
            <person name="Loffler F."/>
        </authorList>
    </citation>
    <scope>NUCLEOTIDE SEQUENCE</scope>
</reference>
<dbReference type="PANTHER" id="PTHR42997">
    <property type="entry name" value="HIT FAMILY HYDROLASE"/>
    <property type="match status" value="1"/>
</dbReference>
<sequence>MEYFFNFNKLGYLKAEKPQNCIFCAIAEGSEEVDRLIVYENEHVIVSLNLYPYNPGHLLLMPRRHLTDIRSLSAEEASAMDDLTKRCLDSLDRVYKPAGYNIGYNQGLAAGGSIEHLHLHIIPRYQNEIGIAELIGGKKVLVQNPLETLKLLRKEFAAQGQHHQKGR</sequence>
<organism evidence="3">
    <name type="scientific">bioreactor metagenome</name>
    <dbReference type="NCBI Taxonomy" id="1076179"/>
    <lineage>
        <taxon>unclassified sequences</taxon>
        <taxon>metagenomes</taxon>
        <taxon>ecological metagenomes</taxon>
    </lineage>
</organism>
<keyword evidence="3" id="KW-0808">Transferase</keyword>
<dbReference type="SUPFAM" id="SSF54197">
    <property type="entry name" value="HIT-like"/>
    <property type="match status" value="1"/>
</dbReference>
<protein>
    <submittedName>
        <fullName evidence="3">AP-4-A phosphorylase</fullName>
        <ecNumber evidence="3">2.7.7.53</ecNumber>
    </submittedName>
</protein>
<dbReference type="Pfam" id="PF01230">
    <property type="entry name" value="HIT"/>
    <property type="match status" value="1"/>
</dbReference>
<dbReference type="InterPro" id="IPR052908">
    <property type="entry name" value="AP-4-A_phosphorylase"/>
</dbReference>
<keyword evidence="3" id="KW-0548">Nucleotidyltransferase</keyword>
<dbReference type="Gene3D" id="3.30.428.10">
    <property type="entry name" value="HIT-like"/>
    <property type="match status" value="1"/>
</dbReference>
<dbReference type="InterPro" id="IPR036265">
    <property type="entry name" value="HIT-like_sf"/>
</dbReference>
<evidence type="ECO:0000256" key="1">
    <source>
        <dbReference type="ARBA" id="ARBA00022741"/>
    </source>
</evidence>
<gene>
    <name evidence="3" type="ORF">SDC9_12195</name>
</gene>
<dbReference type="AlphaFoldDB" id="A0A644TJB4"/>
<dbReference type="GO" id="GO:0003877">
    <property type="term" value="F:ATP:ADP adenylyltransferase activity"/>
    <property type="evidence" value="ECO:0007669"/>
    <property type="project" value="UniProtKB-EC"/>
</dbReference>
<dbReference type="PROSITE" id="PS51084">
    <property type="entry name" value="HIT_2"/>
    <property type="match status" value="1"/>
</dbReference>
<proteinExistence type="predicted"/>
<name>A0A644TJB4_9ZZZZ</name>
<keyword evidence="1" id="KW-0547">Nucleotide-binding</keyword>
<dbReference type="EC" id="2.7.7.53" evidence="3"/>
<accession>A0A644TJB4</accession>
<dbReference type="GO" id="GO:0000166">
    <property type="term" value="F:nucleotide binding"/>
    <property type="evidence" value="ECO:0007669"/>
    <property type="project" value="UniProtKB-KW"/>
</dbReference>
<comment type="caution">
    <text evidence="3">The sequence shown here is derived from an EMBL/GenBank/DDBJ whole genome shotgun (WGS) entry which is preliminary data.</text>
</comment>
<dbReference type="PANTHER" id="PTHR42997:SF1">
    <property type="entry name" value="AP-4-A PHOSPHORYLASE"/>
    <property type="match status" value="1"/>
</dbReference>
<dbReference type="EMBL" id="VSSQ01000032">
    <property type="protein sequence ID" value="MPL66517.1"/>
    <property type="molecule type" value="Genomic_DNA"/>
</dbReference>
<dbReference type="InterPro" id="IPR039383">
    <property type="entry name" value="FHIT"/>
</dbReference>
<feature type="domain" description="HIT" evidence="2">
    <location>
        <begin position="22"/>
        <end position="131"/>
    </location>
</feature>
<dbReference type="InterPro" id="IPR011146">
    <property type="entry name" value="HIT-like"/>
</dbReference>